<dbReference type="RefSeq" id="WP_116906640.1">
    <property type="nucleotide sequence ID" value="NZ_CP142084.2"/>
</dbReference>
<gene>
    <name evidence="1" type="ORF">DZD52_17970</name>
</gene>
<dbReference type="EMBL" id="QUZM01000050">
    <property type="protein sequence ID" value="RFF37188.1"/>
    <property type="molecule type" value="Genomic_DNA"/>
</dbReference>
<dbReference type="OrthoDB" id="8479922at2"/>
<sequence>MLTTADFIGPSSQDEFVRALETEDIIGCVLRLHLHVEELLAVLLNSSITTEIAKIITVPQNFSHKVQLATAFGMPVEMGLAALDLNGLRNKLGHRLGHQLKREDVSSFAEQVDAVREVLFASVPSVMVSAIELYSTGSGKRQFGEGDPIWDFKITAGLLYGWMLGYLAERGCLIQTA</sequence>
<evidence type="ECO:0000313" key="2">
    <source>
        <dbReference type="Proteomes" id="UP000259570"/>
    </source>
</evidence>
<comment type="caution">
    <text evidence="1">The sequence shown here is derived from an EMBL/GenBank/DDBJ whole genome shotgun (WGS) entry which is preliminary data.</text>
</comment>
<reference evidence="1 2" key="1">
    <citation type="submission" date="2018-08" db="EMBL/GenBank/DDBJ databases">
        <title>Genome sequencing of X. nasturtii WHRI 8984.</title>
        <authorList>
            <person name="Studholme D.J."/>
            <person name="Mchugh J."/>
            <person name="Vicente J."/>
        </authorList>
    </citation>
    <scope>NUCLEOTIDE SEQUENCE [LARGE SCALE GENOMIC DNA]</scope>
    <source>
        <strain evidence="1 2">WHRI 8984</strain>
    </source>
</reference>
<dbReference type="Proteomes" id="UP000259570">
    <property type="component" value="Unassembled WGS sequence"/>
</dbReference>
<dbReference type="AlphaFoldDB" id="A0A3E1KF04"/>
<accession>A0A3E1KF04</accession>
<dbReference type="GeneID" id="97213596"/>
<dbReference type="STRING" id="1843581.A7D16_12330"/>
<evidence type="ECO:0000313" key="1">
    <source>
        <dbReference type="EMBL" id="RFF37188.1"/>
    </source>
</evidence>
<protein>
    <recommendedName>
        <fullName evidence="3">DUF4145 domain-containing protein</fullName>
    </recommendedName>
</protein>
<name>A0A3E1KF04_9XANT</name>
<evidence type="ECO:0008006" key="3">
    <source>
        <dbReference type="Google" id="ProtNLM"/>
    </source>
</evidence>
<proteinExistence type="predicted"/>
<organism evidence="1 2">
    <name type="scientific">Xanthomonas nasturtii</name>
    <dbReference type="NCBI Taxonomy" id="1843581"/>
    <lineage>
        <taxon>Bacteria</taxon>
        <taxon>Pseudomonadati</taxon>
        <taxon>Pseudomonadota</taxon>
        <taxon>Gammaproteobacteria</taxon>
        <taxon>Lysobacterales</taxon>
        <taxon>Lysobacteraceae</taxon>
        <taxon>Xanthomonas</taxon>
    </lineage>
</organism>